<dbReference type="EMBL" id="PGYQ01000006">
    <property type="protein sequence ID" value="PKL72377.1"/>
    <property type="molecule type" value="Genomic_DNA"/>
</dbReference>
<gene>
    <name evidence="3" type="ORF">CVV26_01775</name>
</gene>
<sequence length="155" mass="17959">MIDKNKKRVGIFSLTCDEGCSICLVEIFNQKLFSWLEKMDIVYFLSIKDKMEIENLDIALVEGVVTSEKDKEYLEKIRNNSKILIAMGNCAINIMPSGQRNNFNAEQLVEIKNHLKKYNFLPRALALKEAVKVDDEIFGCPIIEKKFIEVFEKYL</sequence>
<dbReference type="SUPFAM" id="SSF56770">
    <property type="entry name" value="HydA/Nqo6-like"/>
    <property type="match status" value="1"/>
</dbReference>
<evidence type="ECO:0000256" key="1">
    <source>
        <dbReference type="ARBA" id="ARBA00023002"/>
    </source>
</evidence>
<evidence type="ECO:0000313" key="3">
    <source>
        <dbReference type="EMBL" id="PKL72377.1"/>
    </source>
</evidence>
<comment type="caution">
    <text evidence="3">The sequence shown here is derived from an EMBL/GenBank/DDBJ whole genome shotgun (WGS) entry which is preliminary data.</text>
</comment>
<feature type="domain" description="NADH:ubiquinone oxidoreductase-like 20kDa subunit" evidence="2">
    <location>
        <begin position="18"/>
        <end position="153"/>
    </location>
</feature>
<dbReference type="PANTHER" id="PTHR42845">
    <property type="entry name" value="COENZYME F420-REDUCING HYDROGENASE, GAMMA SUBUNIT"/>
    <property type="match status" value="1"/>
</dbReference>
<organism evidence="3 4">
    <name type="scientific">Candidatus Kuenenbacteria bacterium HGW-Kuenenbacteria-1</name>
    <dbReference type="NCBI Taxonomy" id="2013812"/>
    <lineage>
        <taxon>Bacteria</taxon>
        <taxon>Candidatus Kueneniibacteriota</taxon>
    </lineage>
</organism>
<proteinExistence type="predicted"/>
<accession>A0A2N1UNM8</accession>
<dbReference type="AlphaFoldDB" id="A0A2N1UNM8"/>
<dbReference type="PANTHER" id="PTHR42845:SF2">
    <property type="entry name" value="F420-NON-REDUCING HYDROGENASE VHU SUBUNIT G"/>
    <property type="match status" value="1"/>
</dbReference>
<dbReference type="InterPro" id="IPR051349">
    <property type="entry name" value="Hydrogenase_assoc-protein"/>
</dbReference>
<dbReference type="GO" id="GO:0016491">
    <property type="term" value="F:oxidoreductase activity"/>
    <property type="evidence" value="ECO:0007669"/>
    <property type="project" value="UniProtKB-KW"/>
</dbReference>
<keyword evidence="1" id="KW-0560">Oxidoreductase</keyword>
<evidence type="ECO:0000259" key="2">
    <source>
        <dbReference type="Pfam" id="PF01058"/>
    </source>
</evidence>
<dbReference type="InterPro" id="IPR037024">
    <property type="entry name" value="NiFe_Hase_small_N_sf"/>
</dbReference>
<dbReference type="Gene3D" id="3.40.50.700">
    <property type="entry name" value="NADH:ubiquinone oxidoreductase-like, 20kDa subunit"/>
    <property type="match status" value="1"/>
</dbReference>
<dbReference type="GO" id="GO:0051536">
    <property type="term" value="F:iron-sulfur cluster binding"/>
    <property type="evidence" value="ECO:0007669"/>
    <property type="project" value="InterPro"/>
</dbReference>
<dbReference type="Pfam" id="PF01058">
    <property type="entry name" value="Oxidored_q6"/>
    <property type="match status" value="1"/>
</dbReference>
<protein>
    <recommendedName>
        <fullName evidence="2">NADH:ubiquinone oxidoreductase-like 20kDa subunit domain-containing protein</fullName>
    </recommendedName>
</protein>
<dbReference type="Proteomes" id="UP000233414">
    <property type="component" value="Unassembled WGS sequence"/>
</dbReference>
<reference evidence="3 4" key="1">
    <citation type="journal article" date="2017" name="ISME J.">
        <title>Potential for microbial H2 and metal transformations associated with novel bacteria and archaea in deep terrestrial subsurface sediments.</title>
        <authorList>
            <person name="Hernsdorf A.W."/>
            <person name="Amano Y."/>
            <person name="Miyakawa K."/>
            <person name="Ise K."/>
            <person name="Suzuki Y."/>
            <person name="Anantharaman K."/>
            <person name="Probst A."/>
            <person name="Burstein D."/>
            <person name="Thomas B.C."/>
            <person name="Banfield J.F."/>
        </authorList>
    </citation>
    <scope>NUCLEOTIDE SEQUENCE [LARGE SCALE GENOMIC DNA]</scope>
    <source>
        <strain evidence="3">HGW-Kuenenbacteria-1</strain>
    </source>
</reference>
<evidence type="ECO:0000313" key="4">
    <source>
        <dbReference type="Proteomes" id="UP000233414"/>
    </source>
</evidence>
<dbReference type="InterPro" id="IPR006137">
    <property type="entry name" value="NADH_UbQ_OxRdtase-like_20kDa"/>
</dbReference>
<name>A0A2N1UNM8_9BACT</name>